<dbReference type="PROSITE" id="PS51186">
    <property type="entry name" value="GNAT"/>
    <property type="match status" value="1"/>
</dbReference>
<keyword evidence="1" id="KW-0808">Transferase</keyword>
<dbReference type="CDD" id="cd04301">
    <property type="entry name" value="NAT_SF"/>
    <property type="match status" value="1"/>
</dbReference>
<evidence type="ECO:0000259" key="2">
    <source>
        <dbReference type="PROSITE" id="PS51186"/>
    </source>
</evidence>
<evidence type="ECO:0000256" key="1">
    <source>
        <dbReference type="ARBA" id="ARBA00022679"/>
    </source>
</evidence>
<dbReference type="Pfam" id="PF08241">
    <property type="entry name" value="Methyltransf_11"/>
    <property type="match status" value="1"/>
</dbReference>
<dbReference type="InterPro" id="IPR029063">
    <property type="entry name" value="SAM-dependent_MTases_sf"/>
</dbReference>
<proteinExistence type="predicted"/>
<dbReference type="SUPFAM" id="SSF55729">
    <property type="entry name" value="Acyl-CoA N-acyltransferases (Nat)"/>
    <property type="match status" value="1"/>
</dbReference>
<dbReference type="Gene3D" id="3.40.630.30">
    <property type="match status" value="1"/>
</dbReference>
<evidence type="ECO:0000313" key="4">
    <source>
        <dbReference type="Proteomes" id="UP001320544"/>
    </source>
</evidence>
<dbReference type="NCBIfam" id="TIGR01575">
    <property type="entry name" value="rimI"/>
    <property type="match status" value="1"/>
</dbReference>
<reference evidence="3 4" key="1">
    <citation type="submission" date="2022-01" db="EMBL/GenBank/DDBJ databases">
        <title>Novel bile acid biosynthetic pathways are enriched in the microbiome of centenarians.</title>
        <authorList>
            <person name="Sato Y."/>
            <person name="Atarashi K."/>
            <person name="Plichta R.D."/>
            <person name="Arai Y."/>
            <person name="Sasajima S."/>
            <person name="Kearney M.S."/>
            <person name="Suda W."/>
            <person name="Takeshita K."/>
            <person name="Sasaki T."/>
            <person name="Okamoto S."/>
            <person name="Skelly N.A."/>
            <person name="Okamura Y."/>
            <person name="Vlamakis H."/>
            <person name="Li Y."/>
            <person name="Tanoue T."/>
            <person name="Takei H."/>
            <person name="Nittono H."/>
            <person name="Narushima S."/>
            <person name="Irie J."/>
            <person name="Itoh H."/>
            <person name="Moriya K."/>
            <person name="Sugiura Y."/>
            <person name="Suematsu M."/>
            <person name="Moritoki N."/>
            <person name="Shibata S."/>
            <person name="Littman R.D."/>
            <person name="Fischbach A.M."/>
            <person name="Uwamino Y."/>
            <person name="Inoue T."/>
            <person name="Honda A."/>
            <person name="Hattori M."/>
            <person name="Murai T."/>
            <person name="Xavier J.R."/>
            <person name="Hirose N."/>
            <person name="Honda K."/>
        </authorList>
    </citation>
    <scope>NUCLEOTIDE SEQUENCE [LARGE SCALE GENOMIC DNA]</scope>
    <source>
        <strain evidence="3 4">CE91-St30</strain>
    </source>
</reference>
<dbReference type="PANTHER" id="PTHR43861:SF3">
    <property type="entry name" value="PUTATIVE (AFU_ORTHOLOGUE AFUA_2G14390)-RELATED"/>
    <property type="match status" value="1"/>
</dbReference>
<name>A0ABN6MEK4_9ACTN</name>
<dbReference type="InterPro" id="IPR013216">
    <property type="entry name" value="Methyltransf_11"/>
</dbReference>
<dbReference type="PANTHER" id="PTHR43861">
    <property type="entry name" value="TRANS-ACONITATE 2-METHYLTRANSFERASE-RELATED"/>
    <property type="match status" value="1"/>
</dbReference>
<dbReference type="SUPFAM" id="SSF53335">
    <property type="entry name" value="S-adenosyl-L-methionine-dependent methyltransferases"/>
    <property type="match status" value="1"/>
</dbReference>
<accession>A0ABN6MEK4</accession>
<dbReference type="CDD" id="cd02440">
    <property type="entry name" value="AdoMet_MTases"/>
    <property type="match status" value="1"/>
</dbReference>
<gene>
    <name evidence="3" type="ORF">CE91St30_10110</name>
</gene>
<sequence length="468" mass="50932">MAWNEQWITKVAVSAAGEDYAAFEAIGLQAIGDARVLDVGCFDGFNTHFKFSPYRNIARVVGIDPAAERIECARERYGGERFSFAACSFEDYEPDEPFDVVYFSHVLQHLGDPAEAVAKAHRLLKPGGFIVVKTVDDGAKVSYPDPHDALGRVLSLYDRHVLPNVSWTARTDRYLGRKCYTLFANAGFGNIAVASFPADTVGKTRAERLELFERCMYFRRAVPEGMDPAAVQALARALDELEELFEGDDYYFATTSTVAVGQRLGPGEDGGAYCDGPFGSAAVPACDGDVRMLAAHRAGIRAGATPAQADGADDEGAPAGYASVRPMRETDIPAVMAIEIDAFRDPWTPLAYLAELRYNPAARYEVLEDETETVVGYAGVWRSAEGIHLARIAVDAAQRAKGYGSLLLDAVFAYALECGLPVVTLEVRSSNRAARAFYRAAGFEEADVWERYYADPADDAIVMAKSLA</sequence>
<dbReference type="EMBL" id="AP025564">
    <property type="protein sequence ID" value="BDE95678.1"/>
    <property type="molecule type" value="Genomic_DNA"/>
</dbReference>
<evidence type="ECO:0000313" key="3">
    <source>
        <dbReference type="EMBL" id="BDE95678.1"/>
    </source>
</evidence>
<dbReference type="RefSeq" id="WP_244411982.1">
    <property type="nucleotide sequence ID" value="NZ_AP025564.1"/>
</dbReference>
<keyword evidence="4" id="KW-1185">Reference proteome</keyword>
<dbReference type="InterPro" id="IPR016181">
    <property type="entry name" value="Acyl_CoA_acyltransferase"/>
</dbReference>
<protein>
    <recommendedName>
        <fullName evidence="2">N-acetyltransferase domain-containing protein</fullName>
    </recommendedName>
</protein>
<dbReference type="Proteomes" id="UP001320544">
    <property type="component" value="Chromosome"/>
</dbReference>
<dbReference type="Gene3D" id="3.40.50.150">
    <property type="entry name" value="Vaccinia Virus protein VP39"/>
    <property type="match status" value="1"/>
</dbReference>
<feature type="domain" description="N-acetyltransferase" evidence="2">
    <location>
        <begin position="322"/>
        <end position="468"/>
    </location>
</feature>
<organism evidence="3 4">
    <name type="scientific">Raoultibacter timonensis</name>
    <dbReference type="NCBI Taxonomy" id="1907662"/>
    <lineage>
        <taxon>Bacteria</taxon>
        <taxon>Bacillati</taxon>
        <taxon>Actinomycetota</taxon>
        <taxon>Coriobacteriia</taxon>
        <taxon>Eggerthellales</taxon>
        <taxon>Eggerthellaceae</taxon>
        <taxon>Raoultibacter</taxon>
    </lineage>
</organism>
<dbReference type="InterPro" id="IPR006464">
    <property type="entry name" value="AcTrfase_RimI/Ard1"/>
</dbReference>
<dbReference type="InterPro" id="IPR000182">
    <property type="entry name" value="GNAT_dom"/>
</dbReference>
<dbReference type="Pfam" id="PF00583">
    <property type="entry name" value="Acetyltransf_1"/>
    <property type="match status" value="1"/>
</dbReference>